<keyword evidence="6 8" id="KW-1133">Transmembrane helix</keyword>
<feature type="transmembrane region" description="Helical" evidence="8">
    <location>
        <begin position="246"/>
        <end position="264"/>
    </location>
</feature>
<dbReference type="PROSITE" id="PS00211">
    <property type="entry name" value="ABC_TRANSPORTER_1"/>
    <property type="match status" value="1"/>
</dbReference>
<dbReference type="EMBL" id="SNZG01000003">
    <property type="protein sequence ID" value="TDR42630.1"/>
    <property type="molecule type" value="Genomic_DNA"/>
</dbReference>
<dbReference type="SMART" id="SM00382">
    <property type="entry name" value="AAA"/>
    <property type="match status" value="1"/>
</dbReference>
<organism evidence="11 13">
    <name type="scientific">Kurthia zopfii</name>
    <dbReference type="NCBI Taxonomy" id="1650"/>
    <lineage>
        <taxon>Bacteria</taxon>
        <taxon>Bacillati</taxon>
        <taxon>Bacillota</taxon>
        <taxon>Bacilli</taxon>
        <taxon>Bacillales</taxon>
        <taxon>Caryophanaceae</taxon>
        <taxon>Kurthia</taxon>
    </lineage>
</organism>
<dbReference type="GO" id="GO:0005524">
    <property type="term" value="F:ATP binding"/>
    <property type="evidence" value="ECO:0007669"/>
    <property type="project" value="UniProtKB-KW"/>
</dbReference>
<evidence type="ECO:0000256" key="7">
    <source>
        <dbReference type="ARBA" id="ARBA00023136"/>
    </source>
</evidence>
<keyword evidence="3 8" id="KW-0812">Transmembrane</keyword>
<keyword evidence="14" id="KW-1185">Reference proteome</keyword>
<dbReference type="CDD" id="cd18549">
    <property type="entry name" value="ABC_6TM_YwjA_like"/>
    <property type="match status" value="1"/>
</dbReference>
<protein>
    <submittedName>
        <fullName evidence="12">ATP-binding cassette subfamily B protein</fullName>
    </submittedName>
    <submittedName>
        <fullName evidence="11">Multidrug export ATP-binding/permease protein SAV1866</fullName>
        <ecNumber evidence="11">3.6.3.-</ecNumber>
    </submittedName>
</protein>
<evidence type="ECO:0000313" key="11">
    <source>
        <dbReference type="EMBL" id="STX10533.1"/>
    </source>
</evidence>
<dbReference type="AlphaFoldDB" id="A0A8B4QCM0"/>
<dbReference type="InterPro" id="IPR017871">
    <property type="entry name" value="ABC_transporter-like_CS"/>
</dbReference>
<evidence type="ECO:0000313" key="14">
    <source>
        <dbReference type="Proteomes" id="UP000294641"/>
    </source>
</evidence>
<keyword evidence="7 8" id="KW-0472">Membrane</keyword>
<dbReference type="EC" id="3.6.3.-" evidence="11"/>
<dbReference type="Proteomes" id="UP000254330">
    <property type="component" value="Unassembled WGS sequence"/>
</dbReference>
<dbReference type="InterPro" id="IPR003439">
    <property type="entry name" value="ABC_transporter-like_ATP-bd"/>
</dbReference>
<dbReference type="Gene3D" id="1.20.1560.10">
    <property type="entry name" value="ABC transporter type 1, transmembrane domain"/>
    <property type="match status" value="1"/>
</dbReference>
<accession>A0A8B4QCM0</accession>
<dbReference type="InterPro" id="IPR011527">
    <property type="entry name" value="ABC1_TM_dom"/>
</dbReference>
<feature type="transmembrane region" description="Helical" evidence="8">
    <location>
        <begin position="12"/>
        <end position="33"/>
    </location>
</feature>
<evidence type="ECO:0000313" key="12">
    <source>
        <dbReference type="EMBL" id="TDR42630.1"/>
    </source>
</evidence>
<dbReference type="PROSITE" id="PS50929">
    <property type="entry name" value="ABC_TM1F"/>
    <property type="match status" value="1"/>
</dbReference>
<dbReference type="FunFam" id="3.40.50.300:FF:000287">
    <property type="entry name" value="Multidrug ABC transporter ATP-binding protein"/>
    <property type="match status" value="1"/>
</dbReference>
<comment type="subcellular location">
    <subcellularLocation>
        <location evidence="1">Cell membrane</location>
        <topology evidence="1">Multi-pass membrane protein</topology>
    </subcellularLocation>
</comment>
<dbReference type="RefSeq" id="WP_109348618.1">
    <property type="nucleotide sequence ID" value="NZ_BJUE01000022.1"/>
</dbReference>
<dbReference type="OrthoDB" id="9770415at2"/>
<proteinExistence type="predicted"/>
<dbReference type="InterPro" id="IPR039421">
    <property type="entry name" value="Type_1_exporter"/>
</dbReference>
<dbReference type="GO" id="GO:0016887">
    <property type="term" value="F:ATP hydrolysis activity"/>
    <property type="evidence" value="ECO:0007669"/>
    <property type="project" value="InterPro"/>
</dbReference>
<dbReference type="Gene3D" id="3.40.50.300">
    <property type="entry name" value="P-loop containing nucleotide triphosphate hydrolases"/>
    <property type="match status" value="1"/>
</dbReference>
<reference evidence="11 13" key="1">
    <citation type="submission" date="2018-06" db="EMBL/GenBank/DDBJ databases">
        <authorList>
            <consortium name="Pathogen Informatics"/>
            <person name="Doyle S."/>
        </authorList>
    </citation>
    <scope>NUCLEOTIDE SEQUENCE [LARGE SCALE GENOMIC DNA]</scope>
    <source>
        <strain evidence="11 13">NCTC10597</strain>
    </source>
</reference>
<dbReference type="InterPro" id="IPR027417">
    <property type="entry name" value="P-loop_NTPase"/>
</dbReference>
<evidence type="ECO:0000256" key="1">
    <source>
        <dbReference type="ARBA" id="ARBA00004651"/>
    </source>
</evidence>
<dbReference type="InterPro" id="IPR036640">
    <property type="entry name" value="ABC1_TM_sf"/>
</dbReference>
<dbReference type="GO" id="GO:0015421">
    <property type="term" value="F:ABC-type oligopeptide transporter activity"/>
    <property type="evidence" value="ECO:0007669"/>
    <property type="project" value="TreeGrafter"/>
</dbReference>
<evidence type="ECO:0000256" key="2">
    <source>
        <dbReference type="ARBA" id="ARBA00022448"/>
    </source>
</evidence>
<dbReference type="Pfam" id="PF00005">
    <property type="entry name" value="ABC_tran"/>
    <property type="match status" value="1"/>
</dbReference>
<dbReference type="GO" id="GO:0005886">
    <property type="term" value="C:plasma membrane"/>
    <property type="evidence" value="ECO:0007669"/>
    <property type="project" value="UniProtKB-SubCell"/>
</dbReference>
<dbReference type="InterPro" id="IPR003593">
    <property type="entry name" value="AAA+_ATPase"/>
</dbReference>
<dbReference type="PANTHER" id="PTHR43394:SF1">
    <property type="entry name" value="ATP-BINDING CASSETTE SUB-FAMILY B MEMBER 10, MITOCHONDRIAL"/>
    <property type="match status" value="1"/>
</dbReference>
<keyword evidence="11" id="KW-0378">Hydrolase</keyword>
<feature type="domain" description="ABC transporter" evidence="9">
    <location>
        <begin position="333"/>
        <end position="567"/>
    </location>
</feature>
<feature type="transmembrane region" description="Helical" evidence="8">
    <location>
        <begin position="158"/>
        <end position="175"/>
    </location>
</feature>
<dbReference type="PANTHER" id="PTHR43394">
    <property type="entry name" value="ATP-DEPENDENT PERMEASE MDL1, MITOCHONDRIAL"/>
    <property type="match status" value="1"/>
</dbReference>
<evidence type="ECO:0000256" key="4">
    <source>
        <dbReference type="ARBA" id="ARBA00022741"/>
    </source>
</evidence>
<evidence type="ECO:0000256" key="8">
    <source>
        <dbReference type="SAM" id="Phobius"/>
    </source>
</evidence>
<evidence type="ECO:0000259" key="10">
    <source>
        <dbReference type="PROSITE" id="PS50929"/>
    </source>
</evidence>
<dbReference type="EMBL" id="UGNP01000001">
    <property type="protein sequence ID" value="STX10533.1"/>
    <property type="molecule type" value="Genomic_DNA"/>
</dbReference>
<keyword evidence="5 11" id="KW-0067">ATP-binding</keyword>
<dbReference type="Pfam" id="PF00664">
    <property type="entry name" value="ABC_membrane"/>
    <property type="match status" value="1"/>
</dbReference>
<dbReference type="SUPFAM" id="SSF90123">
    <property type="entry name" value="ABC transporter transmembrane region"/>
    <property type="match status" value="1"/>
</dbReference>
<keyword evidence="2" id="KW-0813">Transport</keyword>
<feature type="domain" description="ABC transmembrane type-1" evidence="10">
    <location>
        <begin position="17"/>
        <end position="299"/>
    </location>
</feature>
<feature type="transmembrane region" description="Helical" evidence="8">
    <location>
        <begin position="53"/>
        <end position="74"/>
    </location>
</feature>
<keyword evidence="4" id="KW-0547">Nucleotide-binding</keyword>
<gene>
    <name evidence="12" type="ORF">DFR61_1035</name>
    <name evidence="11" type="ORF">NCTC10597_02280</name>
</gene>
<feature type="transmembrane region" description="Helical" evidence="8">
    <location>
        <begin position="135"/>
        <end position="152"/>
    </location>
</feature>
<evidence type="ECO:0000313" key="13">
    <source>
        <dbReference type="Proteomes" id="UP000254330"/>
    </source>
</evidence>
<evidence type="ECO:0000256" key="5">
    <source>
        <dbReference type="ARBA" id="ARBA00022840"/>
    </source>
</evidence>
<evidence type="ECO:0000259" key="9">
    <source>
        <dbReference type="PROSITE" id="PS50893"/>
    </source>
</evidence>
<name>A0A8B4QCM0_9BACL</name>
<reference evidence="12 14" key="2">
    <citation type="submission" date="2019-03" db="EMBL/GenBank/DDBJ databases">
        <title>Genomic Encyclopedia of Type Strains, Phase IV (KMG-IV): sequencing the most valuable type-strain genomes for metagenomic binning, comparative biology and taxonomic classification.</title>
        <authorList>
            <person name="Goeker M."/>
        </authorList>
    </citation>
    <scope>NUCLEOTIDE SEQUENCE [LARGE SCALE GENOMIC DNA]</scope>
    <source>
        <strain evidence="12 14">DSM 20580</strain>
    </source>
</reference>
<comment type="caution">
    <text evidence="11">The sequence shown here is derived from an EMBL/GenBank/DDBJ whole genome shotgun (WGS) entry which is preliminary data.</text>
</comment>
<dbReference type="PROSITE" id="PS50893">
    <property type="entry name" value="ABC_TRANSPORTER_2"/>
    <property type="match status" value="1"/>
</dbReference>
<dbReference type="SUPFAM" id="SSF52540">
    <property type="entry name" value="P-loop containing nucleoside triphosphate hydrolases"/>
    <property type="match status" value="1"/>
</dbReference>
<dbReference type="FunFam" id="1.20.1560.10:FF:000053">
    <property type="entry name" value="Multidrug ABC transporter ATP-binding protein"/>
    <property type="match status" value="1"/>
</dbReference>
<dbReference type="Proteomes" id="UP000294641">
    <property type="component" value="Unassembled WGS sequence"/>
</dbReference>
<evidence type="ECO:0000256" key="6">
    <source>
        <dbReference type="ARBA" id="ARBA00022989"/>
    </source>
</evidence>
<sequence>MLNRFFAFYKPYKWLFIADFTCAILAALVELAFPLAVNRVIDDYLPAGNWSTILSACLVLMGIFLLSAFFHYIVTYWGHKLGINIESDMRKQAFNKVQKLPNRFFDNNKTGHLVSRMTNDLMDIGEIAHHGPEDLFIAFMTLIGAFSLMMMINPQLAILTFIVIPFLLILSIYFSKKMAKTFDRFFRDIADFNARVENNVSGIRVVKAFANEDHEIAQFAVNNERFRTTKLIAYKVMAWNASISHFLIKGVSIFVLACGTWFVINNKMTFGEFMAFILLSNIFIGPINQINSVIETYPKGIAGFKRFMELLDTPEEIEDTKDAVTIDKVEGEIAYNNVSFGYTEDKLILNQVNFNVRKGESVAFVGPSGGGKTTICSLLPRFYDVTGGSITIDGIDIRQMTQESLRNQIGIVQQDVFLFDGTIRDNIAYGKLDATDEEIWEAARQAQLEELIHAQPEGMQTMIGERGVKLSGGQKQRLSIARMFLKNPPILILDEATSALDTETEAAIQLALSKLSQGRTTFVIAHRLATIRDVDRIIVVTKDGIEEQGTHEELLQAGGNYSRLYEAQFQL</sequence>
<evidence type="ECO:0000256" key="3">
    <source>
        <dbReference type="ARBA" id="ARBA00022692"/>
    </source>
</evidence>